<gene>
    <name evidence="1" type="ORF">C491_13387</name>
</gene>
<dbReference type="Pfam" id="PF25212">
    <property type="entry name" value="HVO_A0114"/>
    <property type="match status" value="1"/>
</dbReference>
<dbReference type="Proteomes" id="UP000011688">
    <property type="component" value="Unassembled WGS sequence"/>
</dbReference>
<protein>
    <recommendedName>
        <fullName evidence="3">HTH arsR-type domain-containing protein</fullName>
    </recommendedName>
</protein>
<reference evidence="1 2" key="1">
    <citation type="journal article" date="2014" name="PLoS Genet.">
        <title>Phylogenetically driven sequencing of extremely halophilic archaea reveals strategies for static and dynamic osmo-response.</title>
        <authorList>
            <person name="Becker E.A."/>
            <person name="Seitzer P.M."/>
            <person name="Tritt A."/>
            <person name="Larsen D."/>
            <person name="Krusor M."/>
            <person name="Yao A.I."/>
            <person name="Wu D."/>
            <person name="Madern D."/>
            <person name="Eisen J.A."/>
            <person name="Darling A.E."/>
            <person name="Facciotti M.T."/>
        </authorList>
    </citation>
    <scope>NUCLEOTIDE SEQUENCE [LARGE SCALE GENOMIC DNA]</scope>
    <source>
        <strain evidence="1 2">DSM 10524</strain>
    </source>
</reference>
<dbReference type="SUPFAM" id="SSF46785">
    <property type="entry name" value="Winged helix' DNA-binding domain"/>
    <property type="match status" value="1"/>
</dbReference>
<accession>L9X4C5</accession>
<evidence type="ECO:0000313" key="1">
    <source>
        <dbReference type="EMBL" id="ELY56535.1"/>
    </source>
</evidence>
<keyword evidence="2" id="KW-1185">Reference proteome</keyword>
<comment type="caution">
    <text evidence="1">The sequence shown here is derived from an EMBL/GenBank/DDBJ whole genome shotgun (WGS) entry which is preliminary data.</text>
</comment>
<dbReference type="AlphaFoldDB" id="L9X4C5"/>
<sequence length="85" mass="9682">MDDVQVLSFESAETVLTPKRREIIHTLRGEEVKSVRELACLLERDKGQVSRDLGVLAEHGVIKYETTGRAKRPYLVQEHIVVEPL</sequence>
<dbReference type="OrthoDB" id="325082at2157"/>
<dbReference type="EMBL" id="AOIB01000027">
    <property type="protein sequence ID" value="ELY56535.1"/>
    <property type="molecule type" value="Genomic_DNA"/>
</dbReference>
<organism evidence="1 2">
    <name type="scientific">Natronococcus amylolyticus DSM 10524</name>
    <dbReference type="NCBI Taxonomy" id="1227497"/>
    <lineage>
        <taxon>Archaea</taxon>
        <taxon>Methanobacteriati</taxon>
        <taxon>Methanobacteriota</taxon>
        <taxon>Stenosarchaea group</taxon>
        <taxon>Halobacteria</taxon>
        <taxon>Halobacteriales</taxon>
        <taxon>Natrialbaceae</taxon>
        <taxon>Natronococcus</taxon>
    </lineage>
</organism>
<dbReference type="InterPro" id="IPR036388">
    <property type="entry name" value="WH-like_DNA-bd_sf"/>
</dbReference>
<dbReference type="Gene3D" id="1.10.10.10">
    <property type="entry name" value="Winged helix-like DNA-binding domain superfamily/Winged helix DNA-binding domain"/>
    <property type="match status" value="1"/>
</dbReference>
<dbReference type="eggNOG" id="arCOG02756">
    <property type="taxonomic scope" value="Archaea"/>
</dbReference>
<dbReference type="STRING" id="1227497.C491_13387"/>
<dbReference type="RefSeq" id="WP_005557052.1">
    <property type="nucleotide sequence ID" value="NZ_AOIB01000027.1"/>
</dbReference>
<dbReference type="InterPro" id="IPR036390">
    <property type="entry name" value="WH_DNA-bd_sf"/>
</dbReference>
<evidence type="ECO:0008006" key="3">
    <source>
        <dbReference type="Google" id="ProtNLM"/>
    </source>
</evidence>
<proteinExistence type="predicted"/>
<name>L9X4C5_9EURY</name>
<evidence type="ECO:0000313" key="2">
    <source>
        <dbReference type="Proteomes" id="UP000011688"/>
    </source>
</evidence>